<feature type="region of interest" description="Disordered" evidence="1">
    <location>
        <begin position="280"/>
        <end position="311"/>
    </location>
</feature>
<dbReference type="AlphaFoldDB" id="A0A0W1R3C7"/>
<dbReference type="Gene3D" id="3.40.720.10">
    <property type="entry name" value="Alkaline Phosphatase, subunit A"/>
    <property type="match status" value="1"/>
</dbReference>
<dbReference type="STRING" id="1514971.AUR64_02005"/>
<evidence type="ECO:0000313" key="2">
    <source>
        <dbReference type="EMBL" id="KTG07826.1"/>
    </source>
</evidence>
<dbReference type="OrthoDB" id="198670at2157"/>
<reference evidence="2 3" key="1">
    <citation type="submission" date="2015-12" db="EMBL/GenBank/DDBJ databases">
        <title>Haloprofundus marisrubri gen. nov., sp. nov., an extremely halophilic archaeon isolated from the Discovery deep brine-seawater interface in the Red Sea.</title>
        <authorList>
            <person name="Zhang G."/>
            <person name="Stingl U."/>
            <person name="Rashid M."/>
        </authorList>
    </citation>
    <scope>NUCLEOTIDE SEQUENCE [LARGE SCALE GENOMIC DNA]</scope>
    <source>
        <strain evidence="2 3">SB9</strain>
    </source>
</reference>
<dbReference type="PANTHER" id="PTHR10151:SF120">
    <property type="entry name" value="BIS(5'-ADENOSYL)-TRIPHOSPHATASE"/>
    <property type="match status" value="1"/>
</dbReference>
<protein>
    <submittedName>
        <fullName evidence="2">Nucleotide pyrophosphatase</fullName>
    </submittedName>
</protein>
<dbReference type="InterPro" id="IPR002591">
    <property type="entry name" value="Phosphodiest/P_Trfase"/>
</dbReference>
<organism evidence="2 3">
    <name type="scientific">Haloprofundus marisrubri</name>
    <dbReference type="NCBI Taxonomy" id="1514971"/>
    <lineage>
        <taxon>Archaea</taxon>
        <taxon>Methanobacteriati</taxon>
        <taxon>Methanobacteriota</taxon>
        <taxon>Stenosarchaea group</taxon>
        <taxon>Halobacteria</taxon>
        <taxon>Halobacteriales</taxon>
        <taxon>Haloferacaceae</taxon>
        <taxon>Haloprofundus</taxon>
    </lineage>
</organism>
<keyword evidence="3" id="KW-1185">Reference proteome</keyword>
<gene>
    <name evidence="2" type="ORF">AUR64_02005</name>
</gene>
<feature type="compositionally biased region" description="Polar residues" evidence="1">
    <location>
        <begin position="280"/>
        <end position="298"/>
    </location>
</feature>
<feature type="region of interest" description="Disordered" evidence="1">
    <location>
        <begin position="536"/>
        <end position="558"/>
    </location>
</feature>
<evidence type="ECO:0000313" key="3">
    <source>
        <dbReference type="Proteomes" id="UP000054387"/>
    </source>
</evidence>
<proteinExistence type="predicted"/>
<dbReference type="Pfam" id="PF01663">
    <property type="entry name" value="Phosphodiest"/>
    <property type="match status" value="1"/>
</dbReference>
<dbReference type="Proteomes" id="UP000054387">
    <property type="component" value="Unassembled WGS sequence"/>
</dbReference>
<dbReference type="SUPFAM" id="SSF53649">
    <property type="entry name" value="Alkaline phosphatase-like"/>
    <property type="match status" value="1"/>
</dbReference>
<sequence>MEWTHQESSETEGNGKTVVLGFDALDFRYLDAFADDTPNLSALRERGVESSLESTFPPWTGSAWPSMYTGTDPSHHGVYGFFDYEGYPDEGTVISRNDVHRPALWNYLDSEGVPSLVLNVPVTHPADPIRGALIPGYLATEDTAGFPSDVRKTVSAALGEEYTIYSRGETASDKEEKLSGYLELIDLRKRAALSLMETYDWEVAVIQVQKTDAVFHNFDEKAAQRKVYAAADELAGAVLDVVDDSTNVVVCSDHGIGETTGYRIYLNEILRQHGYVETTTEGRQESLSTIKTDLTGETSPAEGTETTSGESVRTRLFGSAGTMLRKAGVSPTKVYRTAKRFGVESALMSVTPDAVRDAAGEHVDWRASKAYLPSGTRLGVRINLEGRESEGIVPQSEYEEVRTELIELLSSLETPDGDPVFEFVKRREKLYQGEYAEKAPDILFMPHEMNHQLSVKVYDPPFLSIDTYDHKQHGVFLGAGPAFEGVAPESMSLTDIAPICMALAGFDVPERMTGEVPEGILSFSPSVRAYRDVPYGTEQATTDGEEEVTERLEDLGYL</sequence>
<dbReference type="PANTHER" id="PTHR10151">
    <property type="entry name" value="ECTONUCLEOTIDE PYROPHOSPHATASE/PHOSPHODIESTERASE"/>
    <property type="match status" value="1"/>
</dbReference>
<name>A0A0W1R3C7_9EURY</name>
<dbReference type="GO" id="GO:0016787">
    <property type="term" value="F:hydrolase activity"/>
    <property type="evidence" value="ECO:0007669"/>
    <property type="project" value="UniProtKB-ARBA"/>
</dbReference>
<dbReference type="InterPro" id="IPR017850">
    <property type="entry name" value="Alkaline_phosphatase_core_sf"/>
</dbReference>
<feature type="compositionally biased region" description="Basic and acidic residues" evidence="1">
    <location>
        <begin position="549"/>
        <end position="558"/>
    </location>
</feature>
<evidence type="ECO:0000256" key="1">
    <source>
        <dbReference type="SAM" id="MobiDB-lite"/>
    </source>
</evidence>
<dbReference type="EMBL" id="LOPU01000038">
    <property type="protein sequence ID" value="KTG07826.1"/>
    <property type="molecule type" value="Genomic_DNA"/>
</dbReference>
<accession>A0A0W1R3C7</accession>
<dbReference type="RefSeq" id="WP_058583485.1">
    <property type="nucleotide sequence ID" value="NZ_LOPU01000038.1"/>
</dbReference>
<comment type="caution">
    <text evidence="2">The sequence shown here is derived from an EMBL/GenBank/DDBJ whole genome shotgun (WGS) entry which is preliminary data.</text>
</comment>